<evidence type="ECO:0000256" key="6">
    <source>
        <dbReference type="RuleBase" id="RU003355"/>
    </source>
</evidence>
<dbReference type="InterPro" id="IPR000209">
    <property type="entry name" value="Peptidase_S8/S53_dom"/>
</dbReference>
<dbReference type="CDD" id="cd04077">
    <property type="entry name" value="Peptidases_S8_PCSK9_ProteinaseK_like"/>
    <property type="match status" value="1"/>
</dbReference>
<accession>A0A8J1U6U7</accession>
<dbReference type="PANTHER" id="PTHR43806">
    <property type="entry name" value="PEPTIDASE S8"/>
    <property type="match status" value="1"/>
</dbReference>
<dbReference type="EMBL" id="CAIIXF020000001">
    <property type="protein sequence ID" value="CAH1774045.1"/>
    <property type="molecule type" value="Genomic_DNA"/>
</dbReference>
<feature type="active site" description="Charge relay system" evidence="5">
    <location>
        <position position="215"/>
    </location>
</feature>
<dbReference type="InterPro" id="IPR034193">
    <property type="entry name" value="PCSK9_ProteinaseK-like"/>
</dbReference>
<dbReference type="PRINTS" id="PR00723">
    <property type="entry name" value="SUBTILISIN"/>
</dbReference>
<evidence type="ECO:0000313" key="8">
    <source>
        <dbReference type="EMBL" id="CAH1774045.1"/>
    </source>
</evidence>
<evidence type="ECO:0000256" key="5">
    <source>
        <dbReference type="PROSITE-ProRule" id="PRU01240"/>
    </source>
</evidence>
<dbReference type="PROSITE" id="PS00136">
    <property type="entry name" value="SUBTILASE_ASP"/>
    <property type="match status" value="1"/>
</dbReference>
<protein>
    <recommendedName>
        <fullName evidence="7">Peptidase S8/S53 domain-containing protein</fullName>
    </recommendedName>
</protein>
<organism evidence="8 9">
    <name type="scientific">Owenia fusiformis</name>
    <name type="common">Polychaete worm</name>
    <dbReference type="NCBI Taxonomy" id="6347"/>
    <lineage>
        <taxon>Eukaryota</taxon>
        <taxon>Metazoa</taxon>
        <taxon>Spiralia</taxon>
        <taxon>Lophotrochozoa</taxon>
        <taxon>Annelida</taxon>
        <taxon>Polychaeta</taxon>
        <taxon>Sedentaria</taxon>
        <taxon>Canalipalpata</taxon>
        <taxon>Sabellida</taxon>
        <taxon>Oweniida</taxon>
        <taxon>Oweniidae</taxon>
        <taxon>Owenia</taxon>
    </lineage>
</organism>
<proteinExistence type="inferred from homology"/>
<keyword evidence="4 5" id="KW-0720">Serine protease</keyword>
<dbReference type="GO" id="GO:0004252">
    <property type="term" value="F:serine-type endopeptidase activity"/>
    <property type="evidence" value="ECO:0007669"/>
    <property type="project" value="UniProtKB-UniRule"/>
</dbReference>
<keyword evidence="9" id="KW-1185">Reference proteome</keyword>
<sequence>MELNYIKAALVLTILAYLTNNTTGRIGLVNGRNDIKMGNRAVKTGQYILKLKEEMTNGQAGHKFSSLRNRAKEMGCKTKNIRELYTHQRKAHRSNTLRLYSIECDNQSFLEELRTDAEIDSVTENIILDTQSCAFTDTTKFPSSWGLDRIDQELLLDDSFMADYDPVKGYDSVDVYIIDTGIYDDHPAFQKYGNIVSKYNSVSQLNEAADFPPGHGTAMAGIIGGEYGVAPGVRMHAVKVFDDFSYATIASLMAGISWVQQQIQASNRKSIVNISLGATFYTCEPLEDAVANLVQEGVPVALAAGNSYNDACNNTPARSPVGITVGGSDMNDDLWVDTLSYGSSYGSCVDIIAPSKDILAPKYWGGLTYELWSGTSMATPYVAGAMAAYWHDNPNKTYIEVMDWVKESSTRDILKNLPTGTPNKLLRTTGCPLPS</sequence>
<dbReference type="Pfam" id="PF00082">
    <property type="entry name" value="Peptidase_S8"/>
    <property type="match status" value="1"/>
</dbReference>
<dbReference type="InterPro" id="IPR023828">
    <property type="entry name" value="Peptidase_S8_Ser-AS"/>
</dbReference>
<comment type="caution">
    <text evidence="8">The sequence shown here is derived from an EMBL/GenBank/DDBJ whole genome shotgun (WGS) entry which is preliminary data.</text>
</comment>
<reference evidence="8" key="1">
    <citation type="submission" date="2022-03" db="EMBL/GenBank/DDBJ databases">
        <authorList>
            <person name="Martin C."/>
        </authorList>
    </citation>
    <scope>NUCLEOTIDE SEQUENCE</scope>
</reference>
<dbReference type="Proteomes" id="UP000749559">
    <property type="component" value="Unassembled WGS sequence"/>
</dbReference>
<evidence type="ECO:0000256" key="1">
    <source>
        <dbReference type="ARBA" id="ARBA00011073"/>
    </source>
</evidence>
<evidence type="ECO:0000256" key="2">
    <source>
        <dbReference type="ARBA" id="ARBA00022670"/>
    </source>
</evidence>
<dbReference type="PROSITE" id="PS51892">
    <property type="entry name" value="SUBTILASE"/>
    <property type="match status" value="1"/>
</dbReference>
<keyword evidence="3 5" id="KW-0378">Hydrolase</keyword>
<name>A0A8J1U6U7_OWEFU</name>
<dbReference type="InterPro" id="IPR050131">
    <property type="entry name" value="Peptidase_S8_subtilisin-like"/>
</dbReference>
<feature type="active site" description="Charge relay system" evidence="5">
    <location>
        <position position="376"/>
    </location>
</feature>
<dbReference type="InterPro" id="IPR023827">
    <property type="entry name" value="Peptidase_S8_Asp-AS"/>
</dbReference>
<dbReference type="Gene3D" id="3.40.50.200">
    <property type="entry name" value="Peptidase S8/S53 domain"/>
    <property type="match status" value="1"/>
</dbReference>
<dbReference type="InterPro" id="IPR015500">
    <property type="entry name" value="Peptidase_S8_subtilisin-rel"/>
</dbReference>
<dbReference type="GO" id="GO:0005615">
    <property type="term" value="C:extracellular space"/>
    <property type="evidence" value="ECO:0007669"/>
    <property type="project" value="TreeGrafter"/>
</dbReference>
<comment type="similarity">
    <text evidence="1 5 6">Belongs to the peptidase S8 family.</text>
</comment>
<dbReference type="InterPro" id="IPR036852">
    <property type="entry name" value="Peptidase_S8/S53_dom_sf"/>
</dbReference>
<gene>
    <name evidence="8" type="ORF">OFUS_LOCUS1567</name>
</gene>
<evidence type="ECO:0000313" key="9">
    <source>
        <dbReference type="Proteomes" id="UP000749559"/>
    </source>
</evidence>
<keyword evidence="2 5" id="KW-0645">Protease</keyword>
<dbReference type="PROSITE" id="PS00138">
    <property type="entry name" value="SUBTILASE_SER"/>
    <property type="match status" value="1"/>
</dbReference>
<evidence type="ECO:0000256" key="3">
    <source>
        <dbReference type="ARBA" id="ARBA00022801"/>
    </source>
</evidence>
<dbReference type="GO" id="GO:0006508">
    <property type="term" value="P:proteolysis"/>
    <property type="evidence" value="ECO:0007669"/>
    <property type="project" value="UniProtKB-KW"/>
</dbReference>
<evidence type="ECO:0000259" key="7">
    <source>
        <dbReference type="Pfam" id="PF00082"/>
    </source>
</evidence>
<dbReference type="PANTHER" id="PTHR43806:SF11">
    <property type="entry name" value="CEREVISIN-RELATED"/>
    <property type="match status" value="1"/>
</dbReference>
<feature type="active site" description="Charge relay system" evidence="5">
    <location>
        <position position="179"/>
    </location>
</feature>
<feature type="domain" description="Peptidase S8/S53" evidence="7">
    <location>
        <begin position="174"/>
        <end position="409"/>
    </location>
</feature>
<evidence type="ECO:0000256" key="4">
    <source>
        <dbReference type="ARBA" id="ARBA00022825"/>
    </source>
</evidence>
<dbReference type="SUPFAM" id="SSF52743">
    <property type="entry name" value="Subtilisin-like"/>
    <property type="match status" value="1"/>
</dbReference>
<dbReference type="AlphaFoldDB" id="A0A8J1U6U7"/>
<dbReference type="OrthoDB" id="206201at2759"/>